<gene>
    <name evidence="1" type="ORF">NKR19_g5825</name>
</gene>
<dbReference type="EMBL" id="JANBVN010000083">
    <property type="protein sequence ID" value="KAJ9149131.1"/>
    <property type="molecule type" value="Genomic_DNA"/>
</dbReference>
<comment type="caution">
    <text evidence="1">The sequence shown here is derived from an EMBL/GenBank/DDBJ whole genome shotgun (WGS) entry which is preliminary data.</text>
</comment>
<dbReference type="Proteomes" id="UP001174691">
    <property type="component" value="Unassembled WGS sequence"/>
</dbReference>
<evidence type="ECO:0000313" key="1">
    <source>
        <dbReference type="EMBL" id="KAJ9149131.1"/>
    </source>
</evidence>
<sequence>MVEIPGPGSRIAYEQAHSGTLSARAALRRVEECVTFLQSRGLGLSPRALIAAYHVVTRDLAKKDWGRTSRLIWFVDLVRQECGPEKAEECRNMLRSWRQLVGRVKARDGEAAEDNAAEEEEK</sequence>
<reference evidence="1" key="1">
    <citation type="submission" date="2022-07" db="EMBL/GenBank/DDBJ databases">
        <title>Fungi with potential for degradation of polypropylene.</title>
        <authorList>
            <person name="Gostincar C."/>
        </authorList>
    </citation>
    <scope>NUCLEOTIDE SEQUENCE</scope>
    <source>
        <strain evidence="1">EXF-13287</strain>
    </source>
</reference>
<dbReference type="AlphaFoldDB" id="A0AA38VS61"/>
<protein>
    <submittedName>
        <fullName evidence="1">Uncharacterized protein</fullName>
    </submittedName>
</protein>
<proteinExistence type="predicted"/>
<accession>A0AA38VS61</accession>
<organism evidence="1 2">
    <name type="scientific">Coniochaeta hoffmannii</name>
    <dbReference type="NCBI Taxonomy" id="91930"/>
    <lineage>
        <taxon>Eukaryota</taxon>
        <taxon>Fungi</taxon>
        <taxon>Dikarya</taxon>
        <taxon>Ascomycota</taxon>
        <taxon>Pezizomycotina</taxon>
        <taxon>Sordariomycetes</taxon>
        <taxon>Sordariomycetidae</taxon>
        <taxon>Coniochaetales</taxon>
        <taxon>Coniochaetaceae</taxon>
        <taxon>Coniochaeta</taxon>
    </lineage>
</organism>
<name>A0AA38VS61_9PEZI</name>
<evidence type="ECO:0000313" key="2">
    <source>
        <dbReference type="Proteomes" id="UP001174691"/>
    </source>
</evidence>
<keyword evidence="2" id="KW-1185">Reference proteome</keyword>